<feature type="domain" description="MotA/TolQ/ExbB proton channel" evidence="8">
    <location>
        <begin position="73"/>
        <end position="190"/>
    </location>
</feature>
<dbReference type="AlphaFoldDB" id="H0ULL6"/>
<dbReference type="GO" id="GO:0017038">
    <property type="term" value="P:protein import"/>
    <property type="evidence" value="ECO:0007669"/>
    <property type="project" value="TreeGrafter"/>
</dbReference>
<proteinExistence type="inferred from homology"/>
<evidence type="ECO:0000313" key="9">
    <source>
        <dbReference type="EMBL" id="EHM12481.1"/>
    </source>
</evidence>
<dbReference type="RefSeq" id="WP_008519968.1">
    <property type="nucleotide sequence ID" value="NZ_CM001376.1"/>
</dbReference>
<dbReference type="GO" id="GO:0005886">
    <property type="term" value="C:plasma membrane"/>
    <property type="evidence" value="ECO:0007669"/>
    <property type="project" value="UniProtKB-SubCell"/>
</dbReference>
<keyword evidence="2" id="KW-1003">Cell membrane</keyword>
<protein>
    <submittedName>
        <fullName evidence="9">Biopolymer transport protein</fullName>
    </submittedName>
</protein>
<dbReference type="STRING" id="885272.JonanDRAFT_0044"/>
<evidence type="ECO:0000256" key="4">
    <source>
        <dbReference type="ARBA" id="ARBA00022989"/>
    </source>
</evidence>
<reference evidence="9 10" key="1">
    <citation type="submission" date="2011-11" db="EMBL/GenBank/DDBJ databases">
        <title>The Noncontiguous Finished genome of Jonquetella anthropi DSM 22815.</title>
        <authorList>
            <consortium name="US DOE Joint Genome Institute (JGI-PGF)"/>
            <person name="Lucas S."/>
            <person name="Copeland A."/>
            <person name="Lapidus A."/>
            <person name="Glavina del Rio T."/>
            <person name="Dalin E."/>
            <person name="Tice H."/>
            <person name="Bruce D."/>
            <person name="Goodwin L."/>
            <person name="Pitluck S."/>
            <person name="Peters L."/>
            <person name="Mikhailova N."/>
            <person name="Held B."/>
            <person name="Kyrpides N."/>
            <person name="Mavromatis K."/>
            <person name="Ivanova N."/>
            <person name="Markowitz V."/>
            <person name="Cheng J.-F."/>
            <person name="Hugenholtz P."/>
            <person name="Woyke T."/>
            <person name="Wu D."/>
            <person name="Gronow S."/>
            <person name="Wellnitz S."/>
            <person name="Brambilla E."/>
            <person name="Klenk H.-P."/>
            <person name="Eisen J.A."/>
        </authorList>
    </citation>
    <scope>NUCLEOTIDE SEQUENCE [LARGE SCALE GENOMIC DNA]</scope>
    <source>
        <strain evidence="9 10">DSM 22815</strain>
    </source>
</reference>
<feature type="transmembrane region" description="Helical" evidence="7">
    <location>
        <begin position="12"/>
        <end position="30"/>
    </location>
</feature>
<evidence type="ECO:0000256" key="2">
    <source>
        <dbReference type="ARBA" id="ARBA00022475"/>
    </source>
</evidence>
<keyword evidence="6" id="KW-0813">Transport</keyword>
<organism evidence="9 10">
    <name type="scientific">Jonquetella anthropi DSM 22815</name>
    <dbReference type="NCBI Taxonomy" id="885272"/>
    <lineage>
        <taxon>Bacteria</taxon>
        <taxon>Thermotogati</taxon>
        <taxon>Synergistota</taxon>
        <taxon>Synergistia</taxon>
        <taxon>Synergistales</taxon>
        <taxon>Dethiosulfovibrionaceae</taxon>
        <taxon>Jonquetella</taxon>
    </lineage>
</organism>
<dbReference type="HOGENOM" id="CLU_053325_4_5_0"/>
<feature type="transmembrane region" description="Helical" evidence="7">
    <location>
        <begin position="154"/>
        <end position="175"/>
    </location>
</feature>
<dbReference type="eggNOG" id="COG0811">
    <property type="taxonomic scope" value="Bacteria"/>
</dbReference>
<dbReference type="PANTHER" id="PTHR30625:SF17">
    <property type="entry name" value="TOLQ-RELATED"/>
    <property type="match status" value="1"/>
</dbReference>
<dbReference type="OrthoDB" id="4045at2"/>
<dbReference type="PANTHER" id="PTHR30625">
    <property type="entry name" value="PROTEIN TOLQ"/>
    <property type="match status" value="1"/>
</dbReference>
<gene>
    <name evidence="9" type="ORF">JonanDRAFT_0044</name>
</gene>
<evidence type="ECO:0000256" key="5">
    <source>
        <dbReference type="ARBA" id="ARBA00023136"/>
    </source>
</evidence>
<evidence type="ECO:0000256" key="6">
    <source>
        <dbReference type="RuleBase" id="RU004057"/>
    </source>
</evidence>
<evidence type="ECO:0000256" key="3">
    <source>
        <dbReference type="ARBA" id="ARBA00022692"/>
    </source>
</evidence>
<dbReference type="Proteomes" id="UP000003806">
    <property type="component" value="Chromosome"/>
</dbReference>
<evidence type="ECO:0000313" key="10">
    <source>
        <dbReference type="Proteomes" id="UP000003806"/>
    </source>
</evidence>
<dbReference type="InterPro" id="IPR050790">
    <property type="entry name" value="ExbB/TolQ_transport"/>
</dbReference>
<evidence type="ECO:0000256" key="1">
    <source>
        <dbReference type="ARBA" id="ARBA00004651"/>
    </source>
</evidence>
<keyword evidence="3 7" id="KW-0812">Transmembrane</keyword>
<keyword evidence="4 7" id="KW-1133">Transmembrane helix</keyword>
<evidence type="ECO:0000256" key="7">
    <source>
        <dbReference type="SAM" id="Phobius"/>
    </source>
</evidence>
<comment type="subcellular location">
    <subcellularLocation>
        <location evidence="1">Cell membrane</location>
        <topology evidence="1">Multi-pass membrane protein</topology>
    </subcellularLocation>
    <subcellularLocation>
        <location evidence="6">Membrane</location>
        <topology evidence="6">Multi-pass membrane protein</topology>
    </subcellularLocation>
</comment>
<dbReference type="EMBL" id="CM001376">
    <property type="protein sequence ID" value="EHM12481.1"/>
    <property type="molecule type" value="Genomic_DNA"/>
</dbReference>
<name>H0ULL6_9BACT</name>
<keyword evidence="5 7" id="KW-0472">Membrane</keyword>
<accession>H0ULL6</accession>
<sequence>MIQAYKTFMLGGPIMLILLVLSLAAAAVFVQRLLFARRAWEDPEEAEGIAADMLAAGRPAEALASVSDGPDTSLRRVLRAGLSHWKLSGADLRDLLQQEIRREAFRWSWGLGFLSVTARVAPLLGLLGTVVGMVDIFQALPEVSSSPMTALAGGIYKALFTTVAGLIIAIPALLAHSWCSSRVDRLEETLSRTSDLLLRCHMAGRGSHED</sequence>
<keyword evidence="10" id="KW-1185">Reference proteome</keyword>
<dbReference type="InterPro" id="IPR002898">
    <property type="entry name" value="MotA_ExbB_proton_chnl"/>
</dbReference>
<feature type="transmembrane region" description="Helical" evidence="7">
    <location>
        <begin position="111"/>
        <end position="134"/>
    </location>
</feature>
<evidence type="ECO:0000259" key="8">
    <source>
        <dbReference type="Pfam" id="PF01618"/>
    </source>
</evidence>
<keyword evidence="6" id="KW-0653">Protein transport</keyword>
<dbReference type="Pfam" id="PF01618">
    <property type="entry name" value="MotA_ExbB"/>
    <property type="match status" value="1"/>
</dbReference>
<comment type="similarity">
    <text evidence="6">Belongs to the exbB/tolQ family.</text>
</comment>